<sequence length="135" mass="15432">MAMKLILFTFFAIFALSEVSGFFNDRENGPRRGRFGGWGGHGGWRPYRLRSSPMLFPKCKEIMNAVQEKMKENGCGLFSCRNAADMDECMYQERLKARNQLDLEPTDDCVQQMVDFLLGVPEEQITNSTAVETEM</sequence>
<accession>A0A8X6QXH0</accession>
<keyword evidence="1" id="KW-0732">Signal</keyword>
<name>A0A8X6QXH0_NEPPI</name>
<comment type="caution">
    <text evidence="2">The sequence shown here is derived from an EMBL/GenBank/DDBJ whole genome shotgun (WGS) entry which is preliminary data.</text>
</comment>
<feature type="signal peptide" evidence="1">
    <location>
        <begin position="1"/>
        <end position="21"/>
    </location>
</feature>
<protein>
    <submittedName>
        <fullName evidence="2">U14-Nephitoxin-Nsp1b_1</fullName>
    </submittedName>
</protein>
<evidence type="ECO:0000313" key="2">
    <source>
        <dbReference type="EMBL" id="GFU42002.1"/>
    </source>
</evidence>
<dbReference type="OrthoDB" id="6423955at2759"/>
<organism evidence="2 3">
    <name type="scientific">Nephila pilipes</name>
    <name type="common">Giant wood spider</name>
    <name type="synonym">Nephila maculata</name>
    <dbReference type="NCBI Taxonomy" id="299642"/>
    <lineage>
        <taxon>Eukaryota</taxon>
        <taxon>Metazoa</taxon>
        <taxon>Ecdysozoa</taxon>
        <taxon>Arthropoda</taxon>
        <taxon>Chelicerata</taxon>
        <taxon>Arachnida</taxon>
        <taxon>Araneae</taxon>
        <taxon>Araneomorphae</taxon>
        <taxon>Entelegynae</taxon>
        <taxon>Araneoidea</taxon>
        <taxon>Nephilidae</taxon>
        <taxon>Nephila</taxon>
    </lineage>
</organism>
<dbReference type="AlphaFoldDB" id="A0A8X6QXH0"/>
<reference evidence="2" key="1">
    <citation type="submission" date="2020-08" db="EMBL/GenBank/DDBJ databases">
        <title>Multicomponent nature underlies the extraordinary mechanical properties of spider dragline silk.</title>
        <authorList>
            <person name="Kono N."/>
            <person name="Nakamura H."/>
            <person name="Mori M."/>
            <person name="Yoshida Y."/>
            <person name="Ohtoshi R."/>
            <person name="Malay A.D."/>
            <person name="Moran D.A.P."/>
            <person name="Tomita M."/>
            <person name="Numata K."/>
            <person name="Arakawa K."/>
        </authorList>
    </citation>
    <scope>NUCLEOTIDE SEQUENCE</scope>
</reference>
<feature type="chain" id="PRO_5036484143" evidence="1">
    <location>
        <begin position="22"/>
        <end position="135"/>
    </location>
</feature>
<proteinExistence type="predicted"/>
<dbReference type="EMBL" id="BMAW01132102">
    <property type="protein sequence ID" value="GFU42002.1"/>
    <property type="molecule type" value="Genomic_DNA"/>
</dbReference>
<evidence type="ECO:0000313" key="3">
    <source>
        <dbReference type="Proteomes" id="UP000887013"/>
    </source>
</evidence>
<dbReference type="Proteomes" id="UP000887013">
    <property type="component" value="Unassembled WGS sequence"/>
</dbReference>
<keyword evidence="3" id="KW-1185">Reference proteome</keyword>
<evidence type="ECO:0000256" key="1">
    <source>
        <dbReference type="SAM" id="SignalP"/>
    </source>
</evidence>
<gene>
    <name evidence="2" type="ORF">NPIL_384371</name>
</gene>